<feature type="region of interest" description="Disordered" evidence="1">
    <location>
        <begin position="1"/>
        <end position="215"/>
    </location>
</feature>
<feature type="compositionally biased region" description="Low complexity" evidence="1">
    <location>
        <begin position="695"/>
        <end position="711"/>
    </location>
</feature>
<sequence>MTRSTTSSSTLVNLTHIQMLPSSSSQQQPTGKRKPEDSNPLLKSAVAKRAKKEAKLGASNKRKLNPEDGPGGLLIVRAAESQPPHSQPTTSHHAEPPRFASQQPRSNDAGPSKQPSKKFKAGADASTTRPHAGLKVKSTSRDGVAYPDEEQVENDVRAMEDEADTLRRKSRAHSTIPSSILNTNDSSLQFRTRTEPRTPNRSSGSSNNKGKEKVIDTIVPLPDEDTPIIDRNKQMRSGAMTAITGGSSSGNHTRPDHRRRSSVSGRGKRISTSFETTGKIVQPHNSVSENSFYKHIDADLPEPERVRQLLIWCSLRAASTSHPPSTPPSPPLPPLSAEGTRLLKTIQDDLVQMLAQKRIDVNTYSSADPSSSSGGQKKGPAEELRENEQNVRNRQWEVTYSQHIKQAQAEEEAWNKIAYEYDAYAKKLKSSLDKRSAGIHLDPGQQHHLSAKARGKRRATGDLADGGDGDMMELFVPHEYEIPHEFHAALRLANEVVGHNRLGVGGSGGGGSESSDRISGRRSSTTTQIHPTRTPSAREKQVSTIKSRLAEVPFKVDSIFSYLSAARTTVNIAEKALNERFDVLAANLASRVDPVVPSTEGAPPSAPMRMLETYVVAGPPLPGSSSSASGVGGNSGKANPLDLLRALSRIDKSRPPALVGDAARRAVREMQRAEENGVGAVGDRRLTLPPPPATPLRKTPGTPRRGGTPGR</sequence>
<protein>
    <submittedName>
        <fullName evidence="2">Uncharacterized protein</fullName>
    </submittedName>
</protein>
<feature type="region of interest" description="Disordered" evidence="1">
    <location>
        <begin position="363"/>
        <end position="390"/>
    </location>
</feature>
<feature type="region of interest" description="Disordered" evidence="1">
    <location>
        <begin position="502"/>
        <end position="539"/>
    </location>
</feature>
<gene>
    <name evidence="2" type="ORF">D9613_012463</name>
</gene>
<feature type="region of interest" description="Disordered" evidence="1">
    <location>
        <begin position="318"/>
        <end position="337"/>
    </location>
</feature>
<accession>A0A8H4QRV4</accession>
<feature type="compositionally biased region" description="Basic and acidic residues" evidence="1">
    <location>
        <begin position="154"/>
        <end position="167"/>
    </location>
</feature>
<feature type="compositionally biased region" description="Low complexity" evidence="1">
    <location>
        <begin position="365"/>
        <end position="375"/>
    </location>
</feature>
<keyword evidence="3" id="KW-1185">Reference proteome</keyword>
<feature type="region of interest" description="Disordered" evidence="1">
    <location>
        <begin position="241"/>
        <end position="272"/>
    </location>
</feature>
<feature type="region of interest" description="Disordered" evidence="1">
    <location>
        <begin position="439"/>
        <end position="465"/>
    </location>
</feature>
<reference evidence="2 3" key="1">
    <citation type="submission" date="2019-12" db="EMBL/GenBank/DDBJ databases">
        <authorList>
            <person name="Floudas D."/>
            <person name="Bentzer J."/>
            <person name="Ahren D."/>
            <person name="Johansson T."/>
            <person name="Persson P."/>
            <person name="Tunlid A."/>
        </authorList>
    </citation>
    <scope>NUCLEOTIDE SEQUENCE [LARGE SCALE GENOMIC DNA]</scope>
    <source>
        <strain evidence="2 3">CBS 102.39</strain>
    </source>
</reference>
<dbReference type="EMBL" id="JAACJL010000033">
    <property type="protein sequence ID" value="KAF4615741.1"/>
    <property type="molecule type" value="Genomic_DNA"/>
</dbReference>
<feature type="compositionally biased region" description="Basic and acidic residues" evidence="1">
    <location>
        <begin position="379"/>
        <end position="390"/>
    </location>
</feature>
<evidence type="ECO:0000313" key="2">
    <source>
        <dbReference type="EMBL" id="KAF4615741.1"/>
    </source>
</evidence>
<feature type="compositionally biased region" description="Basic residues" evidence="1">
    <location>
        <begin position="449"/>
        <end position="458"/>
    </location>
</feature>
<name>A0A8H4QRV4_9AGAR</name>
<feature type="compositionally biased region" description="Polar residues" evidence="1">
    <location>
        <begin position="173"/>
        <end position="191"/>
    </location>
</feature>
<evidence type="ECO:0000313" key="3">
    <source>
        <dbReference type="Proteomes" id="UP000521872"/>
    </source>
</evidence>
<proteinExistence type="predicted"/>
<dbReference type="AlphaFoldDB" id="A0A8H4QRV4"/>
<dbReference type="GO" id="GO:0000444">
    <property type="term" value="C:MIS12/MIND type complex"/>
    <property type="evidence" value="ECO:0007669"/>
    <property type="project" value="InterPro"/>
</dbReference>
<dbReference type="PANTHER" id="PTHR14778">
    <property type="entry name" value="KINETOCHORE-ASSOCIATED PROTEIN DSN1 HOMOLOG"/>
    <property type="match status" value="1"/>
</dbReference>
<comment type="caution">
    <text evidence="2">The sequence shown here is derived from an EMBL/GenBank/DDBJ whole genome shotgun (WGS) entry which is preliminary data.</text>
</comment>
<feature type="compositionally biased region" description="Pro residues" evidence="1">
    <location>
        <begin position="324"/>
        <end position="334"/>
    </location>
</feature>
<dbReference type="Pfam" id="PF08202">
    <property type="entry name" value="MIS13"/>
    <property type="match status" value="1"/>
</dbReference>
<feature type="compositionally biased region" description="Low complexity" evidence="1">
    <location>
        <begin position="1"/>
        <end position="10"/>
    </location>
</feature>
<dbReference type="PANTHER" id="PTHR14778:SF2">
    <property type="entry name" value="KINETOCHORE-ASSOCIATED PROTEIN DSN1 HOMOLOG"/>
    <property type="match status" value="1"/>
</dbReference>
<organism evidence="2 3">
    <name type="scientific">Agrocybe pediades</name>
    <dbReference type="NCBI Taxonomy" id="84607"/>
    <lineage>
        <taxon>Eukaryota</taxon>
        <taxon>Fungi</taxon>
        <taxon>Dikarya</taxon>
        <taxon>Basidiomycota</taxon>
        <taxon>Agaricomycotina</taxon>
        <taxon>Agaricomycetes</taxon>
        <taxon>Agaricomycetidae</taxon>
        <taxon>Agaricales</taxon>
        <taxon>Agaricineae</taxon>
        <taxon>Strophariaceae</taxon>
        <taxon>Agrocybe</taxon>
    </lineage>
</organism>
<dbReference type="Proteomes" id="UP000521872">
    <property type="component" value="Unassembled WGS sequence"/>
</dbReference>
<dbReference type="InterPro" id="IPR013218">
    <property type="entry name" value="Dsn1/Mis13"/>
</dbReference>
<feature type="region of interest" description="Disordered" evidence="1">
    <location>
        <begin position="669"/>
        <end position="711"/>
    </location>
</feature>
<dbReference type="GO" id="GO:0007059">
    <property type="term" value="P:chromosome segregation"/>
    <property type="evidence" value="ECO:0007669"/>
    <property type="project" value="InterPro"/>
</dbReference>
<evidence type="ECO:0000256" key="1">
    <source>
        <dbReference type="SAM" id="MobiDB-lite"/>
    </source>
</evidence>
<feature type="compositionally biased region" description="Gly residues" evidence="1">
    <location>
        <begin position="503"/>
        <end position="512"/>
    </location>
</feature>
<dbReference type="GO" id="GO:0051301">
    <property type="term" value="P:cell division"/>
    <property type="evidence" value="ECO:0007669"/>
    <property type="project" value="InterPro"/>
</dbReference>
<feature type="compositionally biased region" description="Polar residues" evidence="1">
    <location>
        <begin position="525"/>
        <end position="535"/>
    </location>
</feature>
<feature type="compositionally biased region" description="Basic residues" evidence="1">
    <location>
        <begin position="255"/>
        <end position="269"/>
    </location>
</feature>